<evidence type="ECO:0000313" key="1">
    <source>
        <dbReference type="EMBL" id="CDW45974.1"/>
    </source>
</evidence>
<accession>A0A0K2V676</accession>
<reference evidence="1" key="1">
    <citation type="submission" date="2014-05" db="EMBL/GenBank/DDBJ databases">
        <authorList>
            <person name="Chronopoulou M."/>
        </authorList>
    </citation>
    <scope>NUCLEOTIDE SEQUENCE</scope>
    <source>
        <tissue evidence="1">Whole organism</tissue>
    </source>
</reference>
<dbReference type="AlphaFoldDB" id="A0A0K2V676"/>
<proteinExistence type="predicted"/>
<organism evidence="1">
    <name type="scientific">Lepeophtheirus salmonis</name>
    <name type="common">Salmon louse</name>
    <name type="synonym">Caligus salmonis</name>
    <dbReference type="NCBI Taxonomy" id="72036"/>
    <lineage>
        <taxon>Eukaryota</taxon>
        <taxon>Metazoa</taxon>
        <taxon>Ecdysozoa</taxon>
        <taxon>Arthropoda</taxon>
        <taxon>Crustacea</taxon>
        <taxon>Multicrustacea</taxon>
        <taxon>Hexanauplia</taxon>
        <taxon>Copepoda</taxon>
        <taxon>Siphonostomatoida</taxon>
        <taxon>Caligidae</taxon>
        <taxon>Lepeophtheirus</taxon>
    </lineage>
</organism>
<sequence length="64" mass="6943">MKMRKRSPGLTPLSNLIFGPPFISIVDSAPSSILLIAAQNMSGNFLFAISSIIKKCSIEHIIVK</sequence>
<protein>
    <submittedName>
        <fullName evidence="1">Uncharacterized protein</fullName>
    </submittedName>
</protein>
<dbReference type="EMBL" id="HACA01028613">
    <property type="protein sequence ID" value="CDW45974.1"/>
    <property type="molecule type" value="Transcribed_RNA"/>
</dbReference>
<name>A0A0K2V676_LEPSM</name>
<feature type="non-terminal residue" evidence="1">
    <location>
        <position position="64"/>
    </location>
</feature>